<name>W9RJY6_9ROSA</name>
<reference evidence="4" key="1">
    <citation type="submission" date="2013-01" db="EMBL/GenBank/DDBJ databases">
        <title>Draft Genome Sequence of a Mulberry Tree, Morus notabilis C.K. Schneid.</title>
        <authorList>
            <person name="He N."/>
            <person name="Zhao S."/>
        </authorList>
    </citation>
    <scope>NUCLEOTIDE SEQUENCE</scope>
</reference>
<evidence type="ECO:0000256" key="2">
    <source>
        <dbReference type="SAM" id="Phobius"/>
    </source>
</evidence>
<dbReference type="STRING" id="981085.W9RJY6"/>
<dbReference type="Pfam" id="PF03140">
    <property type="entry name" value="DUF247"/>
    <property type="match status" value="1"/>
</dbReference>
<evidence type="ECO:0000313" key="3">
    <source>
        <dbReference type="EMBL" id="EXB77325.1"/>
    </source>
</evidence>
<keyword evidence="2" id="KW-0472">Membrane</keyword>
<keyword evidence="2" id="KW-0812">Transmembrane</keyword>
<dbReference type="PANTHER" id="PTHR31549:SF191">
    <property type="entry name" value="DUF247 DOMAIN PROTEIN"/>
    <property type="match status" value="1"/>
</dbReference>
<keyword evidence="2" id="KW-1133">Transmembrane helix</keyword>
<protein>
    <submittedName>
        <fullName evidence="3">Uncharacterized protein</fullName>
    </submittedName>
</protein>
<dbReference type="EMBL" id="KE344746">
    <property type="protein sequence ID" value="EXB77325.1"/>
    <property type="molecule type" value="Genomic_DNA"/>
</dbReference>
<organism evidence="3 4">
    <name type="scientific">Morus notabilis</name>
    <dbReference type="NCBI Taxonomy" id="981085"/>
    <lineage>
        <taxon>Eukaryota</taxon>
        <taxon>Viridiplantae</taxon>
        <taxon>Streptophyta</taxon>
        <taxon>Embryophyta</taxon>
        <taxon>Tracheophyta</taxon>
        <taxon>Spermatophyta</taxon>
        <taxon>Magnoliopsida</taxon>
        <taxon>eudicotyledons</taxon>
        <taxon>Gunneridae</taxon>
        <taxon>Pentapetalae</taxon>
        <taxon>rosids</taxon>
        <taxon>fabids</taxon>
        <taxon>Rosales</taxon>
        <taxon>Moraceae</taxon>
        <taxon>Moreae</taxon>
        <taxon>Morus</taxon>
    </lineage>
</organism>
<feature type="region of interest" description="Disordered" evidence="1">
    <location>
        <begin position="41"/>
        <end position="63"/>
    </location>
</feature>
<dbReference type="InterPro" id="IPR004158">
    <property type="entry name" value="DUF247_pln"/>
</dbReference>
<evidence type="ECO:0000256" key="1">
    <source>
        <dbReference type="SAM" id="MobiDB-lite"/>
    </source>
</evidence>
<gene>
    <name evidence="3" type="ORF">L484_010150</name>
</gene>
<dbReference type="AlphaFoldDB" id="W9RJY6"/>
<dbReference type="PANTHER" id="PTHR31549">
    <property type="entry name" value="PROTEIN, PUTATIVE (DUF247)-RELATED-RELATED"/>
    <property type="match status" value="1"/>
</dbReference>
<evidence type="ECO:0000313" key="4">
    <source>
        <dbReference type="Proteomes" id="UP000030645"/>
    </source>
</evidence>
<dbReference type="Proteomes" id="UP000030645">
    <property type="component" value="Unassembled WGS sequence"/>
</dbReference>
<proteinExistence type="predicted"/>
<keyword evidence="4" id="KW-1185">Reference proteome</keyword>
<sequence>MKEQEEIQLPKQETIWENQPSTSRINVFWVIENEQRLQHGLKTERCNSNDLEEPESSVPQEERKNVKTVRQSVKEIMLHSRQHFNLQQLSIGPIHAAKSGFFNAKLKIKLAEHFINISGRTKDILLRGIKEKAEEIKKYFHKDAIMLYAVEEHYNDDELIILVYFDGCAILGFIDAYVNQKLNMFDISPGEAASIQEDLFLLENQIPFIVLESLMGVQTESGNKDLVLDFCRFIALMGNNLGEFTKFLLLDSVHKHPLHILDLLREVQLLDNPNCFHQNECMPTYLIRRLFSLLCYCACGAVAFISWILKRFNKPESLPQYSRVPFLNVQELKNAGIEFKPSDSLKSISFHSSFFTTAQLKLPRLVLDNVTVKMLFNFAAYEMCLSESHRNQEPWLISYMKLLESLVDDENDVKDLKAADILQTGHISDADVANLINGMGSKLLPPAIDTYARVKKKIGMHCRSRSRRRCALWIAQVYNTHFRNPWTILALFAAIADGTKCGIYSAGEMCKFSLASHECELCKESVSSISHLSQPVCAQICLLRRY</sequence>
<dbReference type="eggNOG" id="ENOG502QTFS">
    <property type="taxonomic scope" value="Eukaryota"/>
</dbReference>
<feature type="transmembrane region" description="Helical" evidence="2">
    <location>
        <begin position="290"/>
        <end position="309"/>
    </location>
</feature>
<accession>W9RJY6</accession>